<dbReference type="Gene3D" id="6.10.140.2220">
    <property type="match status" value="1"/>
</dbReference>
<dbReference type="Pfam" id="PF01753">
    <property type="entry name" value="zf-MYND"/>
    <property type="match status" value="1"/>
</dbReference>
<evidence type="ECO:0000259" key="6">
    <source>
        <dbReference type="PROSITE" id="PS50865"/>
    </source>
</evidence>
<evidence type="ECO:0000256" key="2">
    <source>
        <dbReference type="ARBA" id="ARBA00022771"/>
    </source>
</evidence>
<dbReference type="GO" id="GO:0008270">
    <property type="term" value="F:zinc ion binding"/>
    <property type="evidence" value="ECO:0007669"/>
    <property type="project" value="UniProtKB-KW"/>
</dbReference>
<feature type="compositionally biased region" description="Acidic residues" evidence="5">
    <location>
        <begin position="641"/>
        <end position="710"/>
    </location>
</feature>
<keyword evidence="1" id="KW-0479">Metal-binding</keyword>
<dbReference type="SUPFAM" id="SSF144232">
    <property type="entry name" value="HIT/MYND zinc finger-like"/>
    <property type="match status" value="1"/>
</dbReference>
<sequence length="762" mass="86395">MPPTNFKLRTRSFELLLNAIEKGSVAHLHRLHTEWPDDIDLAKRALSAVFRHLKHLPPSAATYEEYAGPFALFRAAFDCFDGVMNQLRCGKPELYVQEMYKVIQEHLHDLVVCLDFLWRLPLDSEEDGKVSICHDPLYGSLRAARTIAAVLGPGNRIRYLEEDYDSLTRIVHITLDIWMAWSAMDGAKLARHEMCAADRLPMFAALWGCVGDRVTREILMVKIARFDKASHKHLAFCFSNRCRQWEDVSKGQDTESLRIEFIGTLNLALILSDNFNFRRALERTGFHGQALKFGLQFPRSSNQDASSPPMSIQVVHELIARRRLDAGENVYAIPGLLRAGLLEVIAEEMLQFAKSPEVPFPLWKLQNPFQCLYHLAYHPNTATELRLAISAIPKALEQAVQKDPLSGPPWRLFIQTVLVFSEGYRPSPAQNEATGVALCDNIQHHKTHANVDSEMLAAAQCSWCKTTVYCSVECQQRDWKELHRKECAVARVHRIDRQLEGTWISHKTRATLFRLSEYLLKSSMKKTAKKVIYFNFTAFPIHPEYFDPHELLVALMSQGIQSVLEEERFSGLFKQLVDDTSDSLRLVATKAVFGPYFLTTLACFHVAVIPNATEDPNPKIELQLITMQIPAEASDAQSVLIEEEEVESDCDSSYDSGSFDEFEEGDTEQEEEGRDEDSEEEGWDEGSEEEGWDEGSEEEGWDEDSEEEGRCEDSQENGGKTSEEDAECGGTDPKEKIFYQITLRNGFSWVRKIPASGSLDGP</sequence>
<dbReference type="Proteomes" id="UP000521943">
    <property type="component" value="Unassembled WGS sequence"/>
</dbReference>
<evidence type="ECO:0000313" key="7">
    <source>
        <dbReference type="EMBL" id="KAF6753463.1"/>
    </source>
</evidence>
<dbReference type="AlphaFoldDB" id="A0A8H6HUI7"/>
<keyword evidence="2 4" id="KW-0863">Zinc-finger</keyword>
<keyword evidence="3" id="KW-0862">Zinc</keyword>
<evidence type="ECO:0000256" key="4">
    <source>
        <dbReference type="PROSITE-ProRule" id="PRU00134"/>
    </source>
</evidence>
<comment type="caution">
    <text evidence="7">The sequence shown here is derived from an EMBL/GenBank/DDBJ whole genome shotgun (WGS) entry which is preliminary data.</text>
</comment>
<evidence type="ECO:0000256" key="5">
    <source>
        <dbReference type="SAM" id="MobiDB-lite"/>
    </source>
</evidence>
<dbReference type="OrthoDB" id="2934966at2759"/>
<dbReference type="EMBL" id="JACGCI010000039">
    <property type="protein sequence ID" value="KAF6753463.1"/>
    <property type="molecule type" value="Genomic_DNA"/>
</dbReference>
<proteinExistence type="predicted"/>
<evidence type="ECO:0000313" key="8">
    <source>
        <dbReference type="Proteomes" id="UP000521943"/>
    </source>
</evidence>
<dbReference type="InterPro" id="IPR002893">
    <property type="entry name" value="Znf_MYND"/>
</dbReference>
<keyword evidence="8" id="KW-1185">Reference proteome</keyword>
<protein>
    <recommendedName>
        <fullName evidence="6">MYND-type domain-containing protein</fullName>
    </recommendedName>
</protein>
<feature type="region of interest" description="Disordered" evidence="5">
    <location>
        <begin position="641"/>
        <end position="733"/>
    </location>
</feature>
<dbReference type="PROSITE" id="PS50865">
    <property type="entry name" value="ZF_MYND_2"/>
    <property type="match status" value="1"/>
</dbReference>
<evidence type="ECO:0000256" key="1">
    <source>
        <dbReference type="ARBA" id="ARBA00022723"/>
    </source>
</evidence>
<accession>A0A8H6HUI7</accession>
<name>A0A8H6HUI7_9AGAR</name>
<reference evidence="7 8" key="1">
    <citation type="submission" date="2020-07" db="EMBL/GenBank/DDBJ databases">
        <title>Comparative genomics of pyrophilous fungi reveals a link between fire events and developmental genes.</title>
        <authorList>
            <consortium name="DOE Joint Genome Institute"/>
            <person name="Steindorff A.S."/>
            <person name="Carver A."/>
            <person name="Calhoun S."/>
            <person name="Stillman K."/>
            <person name="Liu H."/>
            <person name="Lipzen A."/>
            <person name="Pangilinan J."/>
            <person name="Labutti K."/>
            <person name="Bruns T.D."/>
            <person name="Grigoriev I.V."/>
        </authorList>
    </citation>
    <scope>NUCLEOTIDE SEQUENCE [LARGE SCALE GENOMIC DNA]</scope>
    <source>
        <strain evidence="7 8">CBS 144469</strain>
    </source>
</reference>
<organism evidence="7 8">
    <name type="scientific">Ephemerocybe angulata</name>
    <dbReference type="NCBI Taxonomy" id="980116"/>
    <lineage>
        <taxon>Eukaryota</taxon>
        <taxon>Fungi</taxon>
        <taxon>Dikarya</taxon>
        <taxon>Basidiomycota</taxon>
        <taxon>Agaricomycotina</taxon>
        <taxon>Agaricomycetes</taxon>
        <taxon>Agaricomycetidae</taxon>
        <taxon>Agaricales</taxon>
        <taxon>Agaricineae</taxon>
        <taxon>Psathyrellaceae</taxon>
        <taxon>Ephemerocybe</taxon>
    </lineage>
</organism>
<feature type="domain" description="MYND-type" evidence="6">
    <location>
        <begin position="436"/>
        <end position="487"/>
    </location>
</feature>
<evidence type="ECO:0000256" key="3">
    <source>
        <dbReference type="ARBA" id="ARBA00022833"/>
    </source>
</evidence>
<gene>
    <name evidence="7" type="ORF">DFP72DRAFT_1046596</name>
</gene>